<dbReference type="InterPro" id="IPR029063">
    <property type="entry name" value="SAM-dependent_MTases_sf"/>
</dbReference>
<proteinExistence type="inferred from homology"/>
<dbReference type="AlphaFoldDB" id="A0A7C8BMF2"/>
<evidence type="ECO:0000256" key="7">
    <source>
        <dbReference type="HAMAP-Rule" id="MF_00607"/>
    </source>
</evidence>
<dbReference type="RefSeq" id="WP_158036818.1">
    <property type="nucleotide sequence ID" value="NZ_BAAAZV010000001.1"/>
</dbReference>
<name>A0A7C8BMF2_9MICO</name>
<keyword evidence="1 7" id="KW-0963">Cytoplasm</keyword>
<dbReference type="Gene3D" id="1.10.8.100">
    <property type="entry name" value="Ribosomal RNA adenine dimethylase-like, domain 2"/>
    <property type="match status" value="1"/>
</dbReference>
<dbReference type="InterPro" id="IPR020598">
    <property type="entry name" value="rRNA_Ade_methylase_Trfase_N"/>
</dbReference>
<dbReference type="InterPro" id="IPR023165">
    <property type="entry name" value="rRNA_Ade_diMease-like_C"/>
</dbReference>
<evidence type="ECO:0000256" key="5">
    <source>
        <dbReference type="ARBA" id="ARBA00022691"/>
    </source>
</evidence>
<comment type="function">
    <text evidence="7">Specifically dimethylates two adjacent adenosines (A1518 and A1519) in the loop of a conserved hairpin near the 3'-end of 16S rRNA in the 30S particle. May play a critical role in biogenesis of 30S subunits.</text>
</comment>
<evidence type="ECO:0000256" key="4">
    <source>
        <dbReference type="ARBA" id="ARBA00022679"/>
    </source>
</evidence>
<organism evidence="11 12">
    <name type="scientific">Pseudoclavibacter caeni</name>
    <dbReference type="NCBI Taxonomy" id="908846"/>
    <lineage>
        <taxon>Bacteria</taxon>
        <taxon>Bacillati</taxon>
        <taxon>Actinomycetota</taxon>
        <taxon>Actinomycetes</taxon>
        <taxon>Micrococcales</taxon>
        <taxon>Microbacteriaceae</taxon>
        <taxon>Pseudoclavibacter</taxon>
    </lineage>
</organism>
<feature type="binding site" evidence="7 8">
    <location>
        <position position="106"/>
    </location>
    <ligand>
        <name>S-adenosyl-L-methionine</name>
        <dbReference type="ChEBI" id="CHEBI:59789"/>
    </ligand>
</feature>
<dbReference type="GO" id="GO:0003723">
    <property type="term" value="F:RNA binding"/>
    <property type="evidence" value="ECO:0007669"/>
    <property type="project" value="UniProtKB-UniRule"/>
</dbReference>
<dbReference type="FunFam" id="3.40.50.150:FF:000023">
    <property type="entry name" value="Ribosomal RNA small subunit methyltransferase A"/>
    <property type="match status" value="1"/>
</dbReference>
<keyword evidence="2 7" id="KW-0698">rRNA processing</keyword>
<dbReference type="InterPro" id="IPR001737">
    <property type="entry name" value="KsgA/Erm"/>
</dbReference>
<dbReference type="SUPFAM" id="SSF53335">
    <property type="entry name" value="S-adenosyl-L-methionine-dependent methyltransferases"/>
    <property type="match status" value="1"/>
</dbReference>
<comment type="similarity">
    <text evidence="7">Belongs to the class I-like SAM-binding methyltransferase superfamily. rRNA adenine N(6)-methyltransferase family. RsmA subfamily.</text>
</comment>
<feature type="binding site" evidence="7 8">
    <location>
        <position position="134"/>
    </location>
    <ligand>
        <name>S-adenosyl-L-methionine</name>
        <dbReference type="ChEBI" id="CHEBI:59789"/>
    </ligand>
</feature>
<reference evidence="11 12" key="1">
    <citation type="submission" date="2019-09" db="EMBL/GenBank/DDBJ databases">
        <title>Phylogeny of genus Pseudoclavibacter and closely related genus.</title>
        <authorList>
            <person name="Li Y."/>
        </authorList>
    </citation>
    <scope>NUCLEOTIDE SEQUENCE [LARGE SCALE GENOMIC DNA]</scope>
    <source>
        <strain evidence="11 12">JCM 16921</strain>
    </source>
</reference>
<dbReference type="NCBIfam" id="TIGR00755">
    <property type="entry name" value="ksgA"/>
    <property type="match status" value="1"/>
</dbReference>
<evidence type="ECO:0000256" key="2">
    <source>
        <dbReference type="ARBA" id="ARBA00022552"/>
    </source>
</evidence>
<evidence type="ECO:0000313" key="12">
    <source>
        <dbReference type="Proteomes" id="UP000481339"/>
    </source>
</evidence>
<feature type="compositionally biased region" description="Low complexity" evidence="9">
    <location>
        <begin position="18"/>
        <end position="28"/>
    </location>
</feature>
<dbReference type="InterPro" id="IPR011530">
    <property type="entry name" value="rRNA_adenine_dimethylase"/>
</dbReference>
<dbReference type="PROSITE" id="PS51689">
    <property type="entry name" value="SAM_RNA_A_N6_MT"/>
    <property type="match status" value="1"/>
</dbReference>
<dbReference type="OrthoDB" id="9814755at2"/>
<evidence type="ECO:0000256" key="3">
    <source>
        <dbReference type="ARBA" id="ARBA00022603"/>
    </source>
</evidence>
<feature type="region of interest" description="Disordered" evidence="9">
    <location>
        <begin position="1"/>
        <end position="28"/>
    </location>
</feature>
<comment type="catalytic activity">
    <reaction evidence="7">
        <text>adenosine(1518)/adenosine(1519) in 16S rRNA + 4 S-adenosyl-L-methionine = N(6)-dimethyladenosine(1518)/N(6)-dimethyladenosine(1519) in 16S rRNA + 4 S-adenosyl-L-homocysteine + 4 H(+)</text>
        <dbReference type="Rhea" id="RHEA:19609"/>
        <dbReference type="Rhea" id="RHEA-COMP:10232"/>
        <dbReference type="Rhea" id="RHEA-COMP:10233"/>
        <dbReference type="ChEBI" id="CHEBI:15378"/>
        <dbReference type="ChEBI" id="CHEBI:57856"/>
        <dbReference type="ChEBI" id="CHEBI:59789"/>
        <dbReference type="ChEBI" id="CHEBI:74411"/>
        <dbReference type="ChEBI" id="CHEBI:74493"/>
        <dbReference type="EC" id="2.1.1.182"/>
    </reaction>
</comment>
<feature type="binding site" evidence="7 8">
    <location>
        <position position="58"/>
    </location>
    <ligand>
        <name>S-adenosyl-L-methionine</name>
        <dbReference type="ChEBI" id="CHEBI:59789"/>
    </ligand>
</feature>
<comment type="subcellular location">
    <subcellularLocation>
        <location evidence="7">Cytoplasm</location>
    </subcellularLocation>
</comment>
<dbReference type="Proteomes" id="UP000481339">
    <property type="component" value="Unassembled WGS sequence"/>
</dbReference>
<keyword evidence="12" id="KW-1185">Reference proteome</keyword>
<dbReference type="SMART" id="SM00650">
    <property type="entry name" value="rADc"/>
    <property type="match status" value="1"/>
</dbReference>
<evidence type="ECO:0000256" key="8">
    <source>
        <dbReference type="PROSITE-ProRule" id="PRU01026"/>
    </source>
</evidence>
<keyword evidence="3 7" id="KW-0489">Methyltransferase</keyword>
<dbReference type="PANTHER" id="PTHR11727">
    <property type="entry name" value="DIMETHYLADENOSINE TRANSFERASE"/>
    <property type="match status" value="1"/>
</dbReference>
<dbReference type="GO" id="GO:0052908">
    <property type="term" value="F:16S rRNA (adenine(1518)-N(6)/adenine(1519)-N(6))-dimethyltransferase activity"/>
    <property type="evidence" value="ECO:0007669"/>
    <property type="project" value="UniProtKB-EC"/>
</dbReference>
<evidence type="ECO:0000256" key="6">
    <source>
        <dbReference type="ARBA" id="ARBA00022884"/>
    </source>
</evidence>
<evidence type="ECO:0000256" key="9">
    <source>
        <dbReference type="SAM" id="MobiDB-lite"/>
    </source>
</evidence>
<gene>
    <name evidence="7 11" type="primary">rsmA</name>
    <name evidence="7" type="synonym">ksgA</name>
    <name evidence="11" type="ORF">F8O02_08495</name>
</gene>
<feature type="binding site" evidence="7 8">
    <location>
        <position position="164"/>
    </location>
    <ligand>
        <name>S-adenosyl-L-methionine</name>
        <dbReference type="ChEBI" id="CHEBI:59789"/>
    </ligand>
</feature>
<dbReference type="EC" id="2.1.1.182" evidence="7"/>
<dbReference type="EMBL" id="WBKA01000008">
    <property type="protein sequence ID" value="KAB1631233.1"/>
    <property type="molecule type" value="Genomic_DNA"/>
</dbReference>
<feature type="binding site" evidence="7 8">
    <location>
        <position position="60"/>
    </location>
    <ligand>
        <name>S-adenosyl-L-methionine</name>
        <dbReference type="ChEBI" id="CHEBI:59789"/>
    </ligand>
</feature>
<dbReference type="GO" id="GO:0005829">
    <property type="term" value="C:cytosol"/>
    <property type="evidence" value="ECO:0007669"/>
    <property type="project" value="TreeGrafter"/>
</dbReference>
<dbReference type="Gene3D" id="3.40.50.150">
    <property type="entry name" value="Vaccinia Virus protein VP39"/>
    <property type="match status" value="1"/>
</dbReference>
<dbReference type="PANTHER" id="PTHR11727:SF7">
    <property type="entry name" value="DIMETHYLADENOSINE TRANSFERASE-RELATED"/>
    <property type="match status" value="1"/>
</dbReference>
<keyword evidence="5 7" id="KW-0949">S-adenosyl-L-methionine</keyword>
<protein>
    <recommendedName>
        <fullName evidence="7">Ribosomal RNA small subunit methyltransferase A</fullName>
        <ecNumber evidence="7">2.1.1.182</ecNumber>
    </recommendedName>
    <alternativeName>
        <fullName evidence="7">16S rRNA (adenine(1518)-N(6)/adenine(1519)-N(6))-dimethyltransferase</fullName>
    </alternativeName>
    <alternativeName>
        <fullName evidence="7">16S rRNA dimethyladenosine transferase</fullName>
    </alternativeName>
    <alternativeName>
        <fullName evidence="7">16S rRNA dimethylase</fullName>
    </alternativeName>
    <alternativeName>
        <fullName evidence="7">S-adenosylmethionine-6-N', N'-adenosyl(rRNA) dimethyltransferase</fullName>
    </alternativeName>
</protein>
<comment type="caution">
    <text evidence="11">The sequence shown here is derived from an EMBL/GenBank/DDBJ whole genome shotgun (WGS) entry which is preliminary data.</text>
</comment>
<dbReference type="PROSITE" id="PS01131">
    <property type="entry name" value="RRNA_A_DIMETH"/>
    <property type="match status" value="1"/>
</dbReference>
<accession>A0A7C8BMF2</accession>
<feature type="binding site" evidence="7 8">
    <location>
        <position position="85"/>
    </location>
    <ligand>
        <name>S-adenosyl-L-methionine</name>
        <dbReference type="ChEBI" id="CHEBI:59789"/>
    </ligand>
</feature>
<evidence type="ECO:0000256" key="1">
    <source>
        <dbReference type="ARBA" id="ARBA00022490"/>
    </source>
</evidence>
<feature type="domain" description="Ribosomal RNA adenine methylase transferase N-terminal" evidence="10">
    <location>
        <begin position="65"/>
        <end position="249"/>
    </location>
</feature>
<sequence length="324" mass="33713">MAGAQETAPGERADARVGARGAAAPDRPGDAVALLGPAEVRELAASLGIHPTKRLGQNFVIDPNTIRRIVAQAGIGADDHVVEVGPGLGSLTLGLFEVCDDVTVVEIDPALAEALPRTIAARAPGRMVRVIAADAATLTAETWRTAWAGHADPAAAGPTAVVANLPYNVAVPILLHLLETFPTIRRVLVMVQAEVAERVAAAPGGRVYGVPSVKAAWYGVWRLAGTVGTHVFWPAPNVTSALLAGEIRPTAERPGDEALRRRTFALVDAAFAQRRKTLRQSLSGVFGSPAAAETALTAAGVDPRARAERLGVAEFAGVARIMTR</sequence>
<dbReference type="Pfam" id="PF00398">
    <property type="entry name" value="RrnaAD"/>
    <property type="match status" value="1"/>
</dbReference>
<dbReference type="InterPro" id="IPR020596">
    <property type="entry name" value="rRNA_Ade_Mease_Trfase_CS"/>
</dbReference>
<evidence type="ECO:0000313" key="11">
    <source>
        <dbReference type="EMBL" id="KAB1631233.1"/>
    </source>
</evidence>
<keyword evidence="6 7" id="KW-0694">RNA-binding</keyword>
<keyword evidence="4 7" id="KW-0808">Transferase</keyword>
<evidence type="ECO:0000259" key="10">
    <source>
        <dbReference type="SMART" id="SM00650"/>
    </source>
</evidence>
<dbReference type="HAMAP" id="MF_00607">
    <property type="entry name" value="16SrRNA_methyltr_A"/>
    <property type="match status" value="1"/>
</dbReference>